<dbReference type="Proteomes" id="UP000199159">
    <property type="component" value="Unassembled WGS sequence"/>
</dbReference>
<keyword evidence="2" id="KW-1185">Reference proteome</keyword>
<evidence type="ECO:0000313" key="1">
    <source>
        <dbReference type="EMBL" id="SDP80393.1"/>
    </source>
</evidence>
<proteinExistence type="predicted"/>
<protein>
    <submittedName>
        <fullName evidence="1">Uncharacterized protein</fullName>
    </submittedName>
</protein>
<organism evidence="1 2">
    <name type="scientific">Litchfieldia salsa</name>
    <dbReference type="NCBI Taxonomy" id="930152"/>
    <lineage>
        <taxon>Bacteria</taxon>
        <taxon>Bacillati</taxon>
        <taxon>Bacillota</taxon>
        <taxon>Bacilli</taxon>
        <taxon>Bacillales</taxon>
        <taxon>Bacillaceae</taxon>
        <taxon>Litchfieldia</taxon>
    </lineage>
</organism>
<dbReference type="STRING" id="930152.SAMN05216565_107128"/>
<sequence>MYYKRLTDIFNKNNLQDLYPELSIRGVDLFLRAQVSKGNRFISPYQFALDKDISVVESVKFFMYITGDEGLLDVIYYFECSRTSCHDSRIYMTEENINNLQCEECGRPYDLQTVQKYIKVIFKLKDTISIPQDIKIMERIDPNSAYDALKDLPPHLKFESPSPSHKVVKATGEGDTPNDGIELQTVFEQNIDAGGNPISPVIQKFKDAFLKWGNYETKTS</sequence>
<name>A0A1H0VPV3_9BACI</name>
<evidence type="ECO:0000313" key="2">
    <source>
        <dbReference type="Proteomes" id="UP000199159"/>
    </source>
</evidence>
<dbReference type="EMBL" id="FNJU01000007">
    <property type="protein sequence ID" value="SDP80393.1"/>
    <property type="molecule type" value="Genomic_DNA"/>
</dbReference>
<dbReference type="OrthoDB" id="2650046at2"/>
<reference evidence="2" key="1">
    <citation type="submission" date="2016-10" db="EMBL/GenBank/DDBJ databases">
        <authorList>
            <person name="Varghese N."/>
            <person name="Submissions S."/>
        </authorList>
    </citation>
    <scope>NUCLEOTIDE SEQUENCE [LARGE SCALE GENOMIC DNA]</scope>
    <source>
        <strain evidence="2">IBRC-M10078</strain>
    </source>
</reference>
<dbReference type="AlphaFoldDB" id="A0A1H0VPV3"/>
<accession>A0A1H0VPV3</accession>
<gene>
    <name evidence="1" type="ORF">SAMN05216565_107128</name>
</gene>
<dbReference type="RefSeq" id="WP_090855820.1">
    <property type="nucleotide sequence ID" value="NZ_FNJU01000007.1"/>
</dbReference>